<dbReference type="InterPro" id="IPR001387">
    <property type="entry name" value="Cro/C1-type_HTH"/>
</dbReference>
<evidence type="ECO:0000313" key="3">
    <source>
        <dbReference type="Proteomes" id="UP000179769"/>
    </source>
</evidence>
<protein>
    <submittedName>
        <fullName evidence="2">Transcriptional regulator</fullName>
    </submittedName>
</protein>
<comment type="caution">
    <text evidence="2">The sequence shown here is derived from an EMBL/GenBank/DDBJ whole genome shotgun (WGS) entry which is preliminary data.</text>
</comment>
<dbReference type="OrthoDB" id="3213425at2"/>
<gene>
    <name evidence="2" type="ORF">BBK14_03575</name>
</gene>
<feature type="region of interest" description="Disordered" evidence="1">
    <location>
        <begin position="165"/>
        <end position="236"/>
    </location>
</feature>
<dbReference type="Proteomes" id="UP000179769">
    <property type="component" value="Unassembled WGS sequence"/>
</dbReference>
<name>A0A1S1Q029_9ACTN</name>
<evidence type="ECO:0000256" key="1">
    <source>
        <dbReference type="SAM" id="MobiDB-lite"/>
    </source>
</evidence>
<accession>A0A1S1Q029</accession>
<dbReference type="RefSeq" id="WP_071063605.1">
    <property type="nucleotide sequence ID" value="NZ_MAXA01000213.1"/>
</dbReference>
<dbReference type="EMBL" id="MAXA01000213">
    <property type="protein sequence ID" value="OHV28248.1"/>
    <property type="molecule type" value="Genomic_DNA"/>
</dbReference>
<dbReference type="AlphaFoldDB" id="A0A1S1Q029"/>
<sequence>MFVIPTEHPLSLTESTAQPSHPLRRLRALHGWSYEAVARIVAVRARELGVASMAAQRQKIWRWENRGVTPDRISQLALARELGVPDDEITAHPWPEWLPELGAPSCAQQIATLRGILERVRDVLRAGDSATASALVEQGLTVPVDEMVLGTVQMRGAAVRTAMVRGARRSGPTHPADQRPAPANAGRPEPAERRPASWASPGSWNPGERYPARRPASRGPVTSARPPGEGTGINEY</sequence>
<organism evidence="2 3">
    <name type="scientific">Parafrankia soli</name>
    <dbReference type="NCBI Taxonomy" id="2599596"/>
    <lineage>
        <taxon>Bacteria</taxon>
        <taxon>Bacillati</taxon>
        <taxon>Actinomycetota</taxon>
        <taxon>Actinomycetes</taxon>
        <taxon>Frankiales</taxon>
        <taxon>Frankiaceae</taxon>
        <taxon>Parafrankia</taxon>
    </lineage>
</organism>
<keyword evidence="3" id="KW-1185">Reference proteome</keyword>
<evidence type="ECO:0000313" key="2">
    <source>
        <dbReference type="EMBL" id="OHV28248.1"/>
    </source>
</evidence>
<proteinExistence type="predicted"/>
<dbReference type="CDD" id="cd00093">
    <property type="entry name" value="HTH_XRE"/>
    <property type="match status" value="1"/>
</dbReference>
<reference evidence="3" key="1">
    <citation type="submission" date="2016-07" db="EMBL/GenBank/DDBJ databases">
        <title>Frankia sp. NRRL B-16219 Genome sequencing.</title>
        <authorList>
            <person name="Ghodhbane-Gtari F."/>
            <person name="Swanson E."/>
            <person name="Gueddou A."/>
            <person name="Louati M."/>
            <person name="Nouioui I."/>
            <person name="Hezbri K."/>
            <person name="Abebe-Akele F."/>
            <person name="Simpson S."/>
            <person name="Morris K."/>
            <person name="Thomas K."/>
            <person name="Gtari M."/>
            <person name="Tisa L.S."/>
        </authorList>
    </citation>
    <scope>NUCLEOTIDE SEQUENCE [LARGE SCALE GENOMIC DNA]</scope>
    <source>
        <strain evidence="3">NRRL B-16219</strain>
    </source>
</reference>